<evidence type="ECO:0000256" key="10">
    <source>
        <dbReference type="ARBA" id="ARBA00023242"/>
    </source>
</evidence>
<accession>A0A183D0B9</accession>
<evidence type="ECO:0000256" key="11">
    <source>
        <dbReference type="PROSITE-ProRule" id="PRU00042"/>
    </source>
</evidence>
<keyword evidence="3" id="KW-0479">Metal-binding</keyword>
<feature type="domain" description="C2H2-type" evidence="12">
    <location>
        <begin position="246"/>
        <end position="273"/>
    </location>
</feature>
<dbReference type="SMART" id="SM00355">
    <property type="entry name" value="ZnF_C2H2"/>
    <property type="match status" value="8"/>
</dbReference>
<reference evidence="13" key="1">
    <citation type="submission" date="2016-06" db="UniProtKB">
        <authorList>
            <consortium name="WormBaseParasite"/>
        </authorList>
    </citation>
    <scope>IDENTIFICATION</scope>
</reference>
<proteinExistence type="inferred from homology"/>
<keyword evidence="4" id="KW-0677">Repeat</keyword>
<dbReference type="GO" id="GO:0000977">
    <property type="term" value="F:RNA polymerase II transcription regulatory region sequence-specific DNA binding"/>
    <property type="evidence" value="ECO:0007669"/>
    <property type="project" value="TreeGrafter"/>
</dbReference>
<dbReference type="PANTHER" id="PTHR24409">
    <property type="entry name" value="ZINC FINGER PROTEIN 142"/>
    <property type="match status" value="1"/>
</dbReference>
<evidence type="ECO:0000256" key="6">
    <source>
        <dbReference type="ARBA" id="ARBA00022833"/>
    </source>
</evidence>
<evidence type="ECO:0000313" key="13">
    <source>
        <dbReference type="WBParaSite" id="GPUH_0000216501-mRNA-1"/>
    </source>
</evidence>
<comment type="subcellular location">
    <subcellularLocation>
        <location evidence="1">Nucleus</location>
    </subcellularLocation>
</comment>
<sequence length="332" mass="39001">LKLHTMGQHEQAVMEDGKYVCTLCPKKYSRAAAYYAHLQIHCLNDSLVCIFCKEEFDFQALLNRHMRLRHYYPRMEDVTTVKICKKCGIVMLTKEAMDEHEQLHRKIKYANFLYANFANYAKTMKRKKRKREPDPGDRAHRCTVCNKTFCKKFELDRHFVVHTKERRFICDICKKRFSQKSSLAQHKLTHSSDTAQIHKCTLCDASFSQKQNKRRRLVCCCICGKAFGKTSDLVRHYRIHSGERPYSCNRCGRTFTLKSSLKLHMDSHVRADHPDNYYTSARCPICMKQLASAPSLRRHLKVHKRPLEHCGVCSQVSFLIFKFYNLVKSEES</sequence>
<feature type="domain" description="C2H2-type" evidence="12">
    <location>
        <begin position="281"/>
        <end position="308"/>
    </location>
</feature>
<evidence type="ECO:0000256" key="1">
    <source>
        <dbReference type="ARBA" id="ARBA00004123"/>
    </source>
</evidence>
<dbReference type="GO" id="GO:0022603">
    <property type="term" value="P:regulation of anatomical structure morphogenesis"/>
    <property type="evidence" value="ECO:0007669"/>
    <property type="project" value="UniProtKB-ARBA"/>
</dbReference>
<dbReference type="Gene3D" id="3.30.160.60">
    <property type="entry name" value="Classic Zinc Finger"/>
    <property type="match status" value="5"/>
</dbReference>
<dbReference type="PANTHER" id="PTHR24409:SF295">
    <property type="entry name" value="AZ2-RELATED"/>
    <property type="match status" value="1"/>
</dbReference>
<dbReference type="GO" id="GO:0008270">
    <property type="term" value="F:zinc ion binding"/>
    <property type="evidence" value="ECO:0007669"/>
    <property type="project" value="UniProtKB-KW"/>
</dbReference>
<dbReference type="Pfam" id="PF00096">
    <property type="entry name" value="zf-C2H2"/>
    <property type="match status" value="4"/>
</dbReference>
<evidence type="ECO:0000256" key="2">
    <source>
        <dbReference type="ARBA" id="ARBA00006991"/>
    </source>
</evidence>
<comment type="similarity">
    <text evidence="2">Belongs to the krueppel C2H2-type zinc-finger protein family.</text>
</comment>
<dbReference type="GO" id="GO:0000981">
    <property type="term" value="F:DNA-binding transcription factor activity, RNA polymerase II-specific"/>
    <property type="evidence" value="ECO:0007669"/>
    <property type="project" value="TreeGrafter"/>
</dbReference>
<evidence type="ECO:0000259" key="12">
    <source>
        <dbReference type="PROSITE" id="PS50157"/>
    </source>
</evidence>
<keyword evidence="5 11" id="KW-0863">Zinc-finger</keyword>
<name>A0A183D0B9_9BILA</name>
<evidence type="ECO:0000256" key="5">
    <source>
        <dbReference type="ARBA" id="ARBA00022771"/>
    </source>
</evidence>
<dbReference type="FunFam" id="3.30.160.60:FF:000744">
    <property type="entry name" value="zinc finger E-box-binding homeobox 1"/>
    <property type="match status" value="1"/>
</dbReference>
<keyword evidence="7" id="KW-0805">Transcription regulation</keyword>
<dbReference type="FunFam" id="3.30.160.60:FF:000624">
    <property type="entry name" value="zinc finger protein 697"/>
    <property type="match status" value="1"/>
</dbReference>
<evidence type="ECO:0000256" key="7">
    <source>
        <dbReference type="ARBA" id="ARBA00023015"/>
    </source>
</evidence>
<dbReference type="FunFam" id="3.30.160.60:FF:000508">
    <property type="entry name" value="Myeloid zinc finger 1"/>
    <property type="match status" value="1"/>
</dbReference>
<keyword evidence="10" id="KW-0539">Nucleus</keyword>
<dbReference type="GO" id="GO:2000026">
    <property type="term" value="P:regulation of multicellular organismal development"/>
    <property type="evidence" value="ECO:0007669"/>
    <property type="project" value="UniProtKB-ARBA"/>
</dbReference>
<dbReference type="PROSITE" id="PS00028">
    <property type="entry name" value="ZINC_FINGER_C2H2_1"/>
    <property type="match status" value="8"/>
</dbReference>
<dbReference type="PROSITE" id="PS50157">
    <property type="entry name" value="ZINC_FINGER_C2H2_2"/>
    <property type="match status" value="7"/>
</dbReference>
<evidence type="ECO:0000256" key="4">
    <source>
        <dbReference type="ARBA" id="ARBA00022737"/>
    </source>
</evidence>
<keyword evidence="6" id="KW-0862">Zinc</keyword>
<dbReference type="GO" id="GO:0042802">
    <property type="term" value="F:identical protein binding"/>
    <property type="evidence" value="ECO:0007669"/>
    <property type="project" value="UniProtKB-ARBA"/>
</dbReference>
<evidence type="ECO:0000256" key="3">
    <source>
        <dbReference type="ARBA" id="ARBA00022723"/>
    </source>
</evidence>
<evidence type="ECO:0000256" key="8">
    <source>
        <dbReference type="ARBA" id="ARBA00023125"/>
    </source>
</evidence>
<organism evidence="13">
    <name type="scientific">Gongylonema pulchrum</name>
    <dbReference type="NCBI Taxonomy" id="637853"/>
    <lineage>
        <taxon>Eukaryota</taxon>
        <taxon>Metazoa</taxon>
        <taxon>Ecdysozoa</taxon>
        <taxon>Nematoda</taxon>
        <taxon>Chromadorea</taxon>
        <taxon>Rhabditida</taxon>
        <taxon>Spirurina</taxon>
        <taxon>Spiruromorpha</taxon>
        <taxon>Spiruroidea</taxon>
        <taxon>Gongylonematidae</taxon>
        <taxon>Gongylonema</taxon>
    </lineage>
</organism>
<keyword evidence="9" id="KW-0804">Transcription</keyword>
<dbReference type="InterPro" id="IPR013087">
    <property type="entry name" value="Znf_C2H2_type"/>
</dbReference>
<evidence type="ECO:0000256" key="9">
    <source>
        <dbReference type="ARBA" id="ARBA00023163"/>
    </source>
</evidence>
<feature type="domain" description="C2H2-type" evidence="12">
    <location>
        <begin position="47"/>
        <end position="75"/>
    </location>
</feature>
<protein>
    <submittedName>
        <fullName evidence="13">Zinc finger protein</fullName>
    </submittedName>
</protein>
<keyword evidence="8" id="KW-0238">DNA-binding</keyword>
<dbReference type="SUPFAM" id="SSF57667">
    <property type="entry name" value="beta-beta-alpha zinc fingers"/>
    <property type="match status" value="3"/>
</dbReference>
<dbReference type="InterPro" id="IPR036236">
    <property type="entry name" value="Znf_C2H2_sf"/>
</dbReference>
<feature type="domain" description="C2H2-type" evidence="12">
    <location>
        <begin position="19"/>
        <end position="46"/>
    </location>
</feature>
<dbReference type="GO" id="GO:0005634">
    <property type="term" value="C:nucleus"/>
    <property type="evidence" value="ECO:0007669"/>
    <property type="project" value="UniProtKB-SubCell"/>
</dbReference>
<dbReference type="WBParaSite" id="GPUH_0000216501-mRNA-1">
    <property type="protein sequence ID" value="GPUH_0000216501-mRNA-1"/>
    <property type="gene ID" value="GPUH_0000216501"/>
</dbReference>
<feature type="domain" description="C2H2-type" evidence="12">
    <location>
        <begin position="217"/>
        <end position="245"/>
    </location>
</feature>
<dbReference type="AlphaFoldDB" id="A0A183D0B9"/>
<feature type="domain" description="C2H2-type" evidence="12">
    <location>
        <begin position="168"/>
        <end position="195"/>
    </location>
</feature>
<feature type="domain" description="C2H2-type" evidence="12">
    <location>
        <begin position="140"/>
        <end position="167"/>
    </location>
</feature>